<dbReference type="Pfam" id="PF00169">
    <property type="entry name" value="PH"/>
    <property type="match status" value="1"/>
</dbReference>
<dbReference type="SUPFAM" id="SSF50729">
    <property type="entry name" value="PH domain-like"/>
    <property type="match status" value="1"/>
</dbReference>
<dbReference type="Gene3D" id="2.30.29.30">
    <property type="entry name" value="Pleckstrin-homology domain (PH domain)/Phosphotyrosine-binding domain (PTB)"/>
    <property type="match status" value="1"/>
</dbReference>
<dbReference type="Pfam" id="PF13236">
    <property type="entry name" value="CLU"/>
    <property type="match status" value="1"/>
</dbReference>
<feature type="domain" description="PH" evidence="4">
    <location>
        <begin position="21"/>
        <end position="135"/>
    </location>
</feature>
<feature type="region of interest" description="Disordered" evidence="3">
    <location>
        <begin position="178"/>
        <end position="198"/>
    </location>
</feature>
<dbReference type="PROSITE" id="PS50005">
    <property type="entry name" value="TPR"/>
    <property type="match status" value="1"/>
</dbReference>
<dbReference type="SMART" id="SM00028">
    <property type="entry name" value="TPR"/>
    <property type="match status" value="4"/>
</dbReference>
<dbReference type="EMBL" id="MPUH01000817">
    <property type="protein sequence ID" value="OMJ73494.1"/>
    <property type="molecule type" value="Genomic_DNA"/>
</dbReference>
<protein>
    <recommendedName>
        <fullName evidence="8">PH domain-containing protein</fullName>
    </recommendedName>
</protein>
<dbReference type="InterPro" id="IPR011993">
    <property type="entry name" value="PH-like_dom_sf"/>
</dbReference>
<dbReference type="SUPFAM" id="SSF48452">
    <property type="entry name" value="TPR-like"/>
    <property type="match status" value="1"/>
</dbReference>
<sequence>MNSSKEHSQLFSSVFSHSIEERGYEDYVLKLSNGKCFFNRRYLVLRNGIIAYYRDKPADFFSASNLNSKPKGKVHILDCEIKKVDTNYAKKKGHPYMFQISFFLSGRKKKVFWMFSVDSLSVLEEWLEAFEKSRNPIMAIDEEKEEASESNEQDKEQELQERERILREENFKKTLELERQKQEKKKKEQEENHKREELEKEIKRKEEEKKRKIAEKAERKKKEKNKKILESFWDYRYQGLLDEFMNVYQDDDIIDIGIKVFKLIGIFREASIHAAKVVINDLQLPAERRKVKKIQDSMFIYQNLLLYLSCEQSNAVQSKYLGHEFRASDILQDAVFFLAKTADFPVRVPLSSIVDFKGFRAYVVAVIPLDTELTVIHGLKTQDYYQTENALYTHLNSLTELLNIKSAPFQWEGGIVPVGYLSVFTQFHESLGYSKIEDLENYTDSTSQIYITRVSEILPLDMDFSNPPLEFVNRLRPEFFSDYHIPLTSNACINFTQEGIEEDDYEICEASLKVRTEKISEIIELLDSLTIMPIDSRSLTQALHANGINCRYLGLIVNRTALPHIKDLCLVEIVGRTCKRLLFQQLADLMLENTESEENPLENTRKTNEDYASIKVIEGNYYIESEHEPPLVINSDLNLQSEDYRINSFLTRFKKQLRWPTYKELKEKIKTIQSPRQNLNMEGSLKECIVDYLNLVFGIGEESDIFWQEILIPKAAANFSINPDHIDKSHINLHALLHSVCFHCSLQLGFSKDTMLGKIENPFSLQSLERIKEKTKVVAMKSIESKIIMAKVQGLEGREAGYESSMMSLEINKALNPDPEFLGDTLILADIGEMLVELKDFDAAIKYAKDALLQIHPLHAEGVKSWCILIRALMSNNMQDEALQCFDHALTALEYHWGPYHPLHCTLYSILAYLYMEKHNYEEALILYKNSLMCSLRVLGPNHPHTAEVYVELGNLYIENKAYSEAASAIEKGLSVYEASLGETAAVTITARRKLEQLYEELGREDKSPFSSKGKS</sequence>
<dbReference type="InterPro" id="IPR011990">
    <property type="entry name" value="TPR-like_helical_dom_sf"/>
</dbReference>
<dbReference type="InterPro" id="IPR025697">
    <property type="entry name" value="CLU_dom"/>
</dbReference>
<comment type="caution">
    <text evidence="6">The sequence shown here is derived from an EMBL/GenBank/DDBJ whole genome shotgun (WGS) entry which is preliminary data.</text>
</comment>
<dbReference type="AlphaFoldDB" id="A0A1R2B9Q1"/>
<dbReference type="Pfam" id="PF13424">
    <property type="entry name" value="TPR_12"/>
    <property type="match status" value="1"/>
</dbReference>
<dbReference type="PROSITE" id="PS51823">
    <property type="entry name" value="CLU"/>
    <property type="match status" value="1"/>
</dbReference>
<dbReference type="PROSITE" id="PS50003">
    <property type="entry name" value="PH_DOMAIN"/>
    <property type="match status" value="1"/>
</dbReference>
<dbReference type="InterPro" id="IPR033646">
    <property type="entry name" value="CLU-central"/>
</dbReference>
<evidence type="ECO:0000259" key="5">
    <source>
        <dbReference type="PROSITE" id="PS51823"/>
    </source>
</evidence>
<dbReference type="PANTHER" id="PTHR12601">
    <property type="entry name" value="EUKARYOTIC TRANSLATION INITIATION FACTOR 3 SUBUNIT EIF-3"/>
    <property type="match status" value="1"/>
</dbReference>
<keyword evidence="2" id="KW-0802">TPR repeat</keyword>
<reference evidence="6 7" key="1">
    <citation type="submission" date="2016-11" db="EMBL/GenBank/DDBJ databases">
        <title>The macronuclear genome of Stentor coeruleus: a giant cell with tiny introns.</title>
        <authorList>
            <person name="Slabodnick M."/>
            <person name="Ruby J.G."/>
            <person name="Reiff S.B."/>
            <person name="Swart E.C."/>
            <person name="Gosai S."/>
            <person name="Prabakaran S."/>
            <person name="Witkowska E."/>
            <person name="Larue G.E."/>
            <person name="Fisher S."/>
            <person name="Freeman R.M."/>
            <person name="Gunawardena J."/>
            <person name="Chu W."/>
            <person name="Stover N.A."/>
            <person name="Gregory B.D."/>
            <person name="Nowacki M."/>
            <person name="Derisi J."/>
            <person name="Roy S.W."/>
            <person name="Marshall W.F."/>
            <person name="Sood P."/>
        </authorList>
    </citation>
    <scope>NUCLEOTIDE SEQUENCE [LARGE SCALE GENOMIC DNA]</scope>
    <source>
        <strain evidence="6">WM001</strain>
    </source>
</reference>
<feature type="domain" description="Clu" evidence="5">
    <location>
        <begin position="206"/>
        <end position="465"/>
    </location>
</feature>
<keyword evidence="7" id="KW-1185">Reference proteome</keyword>
<dbReference type="CDD" id="cd15466">
    <property type="entry name" value="CLU-central"/>
    <property type="match status" value="1"/>
</dbReference>
<evidence type="ECO:0008006" key="8">
    <source>
        <dbReference type="Google" id="ProtNLM"/>
    </source>
</evidence>
<evidence type="ECO:0000313" key="6">
    <source>
        <dbReference type="EMBL" id="OMJ73494.1"/>
    </source>
</evidence>
<dbReference type="Pfam" id="PF12807">
    <property type="entry name" value="eIF3_p135"/>
    <property type="match status" value="1"/>
</dbReference>
<dbReference type="Proteomes" id="UP000187209">
    <property type="component" value="Unassembled WGS sequence"/>
</dbReference>
<evidence type="ECO:0000259" key="4">
    <source>
        <dbReference type="PROSITE" id="PS50003"/>
    </source>
</evidence>
<evidence type="ECO:0000256" key="1">
    <source>
        <dbReference type="ARBA" id="ARBA00022490"/>
    </source>
</evidence>
<name>A0A1R2B9Q1_9CILI</name>
<evidence type="ECO:0000256" key="2">
    <source>
        <dbReference type="PROSITE-ProRule" id="PRU00339"/>
    </source>
</evidence>
<dbReference type="CDD" id="cd00821">
    <property type="entry name" value="PH"/>
    <property type="match status" value="1"/>
</dbReference>
<proteinExistence type="predicted"/>
<dbReference type="SMART" id="SM00233">
    <property type="entry name" value="PH"/>
    <property type="match status" value="1"/>
</dbReference>
<dbReference type="InterPro" id="IPR019734">
    <property type="entry name" value="TPR_rpt"/>
</dbReference>
<dbReference type="Gene3D" id="1.25.40.10">
    <property type="entry name" value="Tetratricopeptide repeat domain"/>
    <property type="match status" value="1"/>
</dbReference>
<dbReference type="InterPro" id="IPR001849">
    <property type="entry name" value="PH_domain"/>
</dbReference>
<evidence type="ECO:0000256" key="3">
    <source>
        <dbReference type="SAM" id="MobiDB-lite"/>
    </source>
</evidence>
<dbReference type="InterPro" id="IPR027523">
    <property type="entry name" value="CLU_prot"/>
</dbReference>
<feature type="repeat" description="TPR" evidence="2">
    <location>
        <begin position="947"/>
        <end position="980"/>
    </location>
</feature>
<evidence type="ECO:0000313" key="7">
    <source>
        <dbReference type="Proteomes" id="UP000187209"/>
    </source>
</evidence>
<accession>A0A1R2B9Q1</accession>
<keyword evidence="1" id="KW-0963">Cytoplasm</keyword>
<dbReference type="OrthoDB" id="626167at2759"/>
<gene>
    <name evidence="6" type="ORF">SteCoe_27794</name>
</gene>
<organism evidence="6 7">
    <name type="scientific">Stentor coeruleus</name>
    <dbReference type="NCBI Taxonomy" id="5963"/>
    <lineage>
        <taxon>Eukaryota</taxon>
        <taxon>Sar</taxon>
        <taxon>Alveolata</taxon>
        <taxon>Ciliophora</taxon>
        <taxon>Postciliodesmatophora</taxon>
        <taxon>Heterotrichea</taxon>
        <taxon>Heterotrichida</taxon>
        <taxon>Stentoridae</taxon>
        <taxon>Stentor</taxon>
    </lineage>
</organism>